<dbReference type="AlphaFoldDB" id="Q6IIT2"/>
<feature type="non-terminal residue" evidence="1">
    <location>
        <position position="142"/>
    </location>
</feature>
<evidence type="ECO:0000313" key="1">
    <source>
        <dbReference type="EMBL" id="DAA03184.1"/>
    </source>
</evidence>
<name>Q6IIT2_DROME</name>
<protein>
    <submittedName>
        <fullName evidence="1">HDC17143</fullName>
    </submittedName>
</protein>
<dbReference type="EMBL" id="BK002984">
    <property type="protein sequence ID" value="DAA03184.1"/>
    <property type="molecule type" value="Genomic_DNA"/>
</dbReference>
<organism evidence="1">
    <name type="scientific">Drosophila melanogaster</name>
    <name type="common">Fruit fly</name>
    <dbReference type="NCBI Taxonomy" id="7227"/>
    <lineage>
        <taxon>Eukaryota</taxon>
        <taxon>Metazoa</taxon>
        <taxon>Ecdysozoa</taxon>
        <taxon>Arthropoda</taxon>
        <taxon>Hexapoda</taxon>
        <taxon>Insecta</taxon>
        <taxon>Pterygota</taxon>
        <taxon>Neoptera</taxon>
        <taxon>Endopterygota</taxon>
        <taxon>Diptera</taxon>
        <taxon>Brachycera</taxon>
        <taxon>Muscomorpha</taxon>
        <taxon>Ephydroidea</taxon>
        <taxon>Drosophilidae</taxon>
        <taxon>Drosophila</taxon>
        <taxon>Sophophora</taxon>
    </lineage>
</organism>
<gene>
    <name evidence="1" type="ORF">HDC17143</name>
</gene>
<proteinExistence type="predicted"/>
<accession>Q6IIT2</accession>
<reference evidence="1" key="1">
    <citation type="journal article" date="2003" name="Genome Biol.">
        <title>An integrated gene annotation and transcriptional profiling approach towards the full gene content of the Drosophila genome.</title>
        <authorList>
            <person name="Hild M."/>
            <person name="Beckmann B."/>
            <person name="Haas S.A."/>
            <person name="Koch B."/>
            <person name="Solovyev V."/>
            <person name="Busold C."/>
            <person name="Fellenberg K."/>
            <person name="Boutros M."/>
            <person name="Vingron M."/>
            <person name="Sauer F."/>
            <person name="Hoheisel J.D."/>
            <person name="Paro R."/>
        </authorList>
    </citation>
    <scope>NUCLEOTIDE SEQUENCE</scope>
</reference>
<sequence>MIVFELPVELAEKPALWFSNCVIEELKRTGFPVGFLMKRGPSSPARHISLYHIAPLFPPVYGCCQNVCLDAFNLDGFAFGGGGRDVEVQILRMRNWEMPQKVIPLVGMDQRAEFSIRSVAEMVSPTDIGGASLQANEQLQLL</sequence>